<dbReference type="Proteomes" id="UP001209878">
    <property type="component" value="Unassembled WGS sequence"/>
</dbReference>
<comment type="caution">
    <text evidence="1">The sequence shown here is derived from an EMBL/GenBank/DDBJ whole genome shotgun (WGS) entry which is preliminary data.</text>
</comment>
<sequence length="142" mass="16045">MSSYVADTARSLCIHRKTGSSGMAIHCEAQHCISQHWDFNALASNLWIPLFPTAEEDLQWWTTAHNVLRVAPVTPTEPDTELFTGALNICWGPHWNALTVSGVWTTTQKTLHHQLDLEAIHRAMLHWLRKLISQVAALIFPI</sequence>
<evidence type="ECO:0000313" key="2">
    <source>
        <dbReference type="Proteomes" id="UP001209878"/>
    </source>
</evidence>
<protein>
    <submittedName>
        <fullName evidence="1">Uncharacterized protein</fullName>
    </submittedName>
</protein>
<evidence type="ECO:0000313" key="1">
    <source>
        <dbReference type="EMBL" id="KAK2191069.1"/>
    </source>
</evidence>
<dbReference type="AlphaFoldDB" id="A0AAD9PA62"/>
<gene>
    <name evidence="1" type="ORF">NP493_60g03018</name>
</gene>
<name>A0AAD9PA62_RIDPI</name>
<keyword evidence="2" id="KW-1185">Reference proteome</keyword>
<accession>A0AAD9PA62</accession>
<proteinExistence type="predicted"/>
<organism evidence="1 2">
    <name type="scientific">Ridgeia piscesae</name>
    <name type="common">Tubeworm</name>
    <dbReference type="NCBI Taxonomy" id="27915"/>
    <lineage>
        <taxon>Eukaryota</taxon>
        <taxon>Metazoa</taxon>
        <taxon>Spiralia</taxon>
        <taxon>Lophotrochozoa</taxon>
        <taxon>Annelida</taxon>
        <taxon>Polychaeta</taxon>
        <taxon>Sedentaria</taxon>
        <taxon>Canalipalpata</taxon>
        <taxon>Sabellida</taxon>
        <taxon>Siboglinidae</taxon>
        <taxon>Ridgeia</taxon>
    </lineage>
</organism>
<dbReference type="EMBL" id="JAODUO010000061">
    <property type="protein sequence ID" value="KAK2191069.1"/>
    <property type="molecule type" value="Genomic_DNA"/>
</dbReference>
<reference evidence="1" key="1">
    <citation type="journal article" date="2023" name="Mol. Biol. Evol.">
        <title>Third-Generation Sequencing Reveals the Adaptive Role of the Epigenome in Three Deep-Sea Polychaetes.</title>
        <authorList>
            <person name="Perez M."/>
            <person name="Aroh O."/>
            <person name="Sun Y."/>
            <person name="Lan Y."/>
            <person name="Juniper S.K."/>
            <person name="Young C.R."/>
            <person name="Angers B."/>
            <person name="Qian P.Y."/>
        </authorList>
    </citation>
    <scope>NUCLEOTIDE SEQUENCE</scope>
    <source>
        <strain evidence="1">R07B-5</strain>
    </source>
</reference>